<feature type="transmembrane region" description="Helical" evidence="15">
    <location>
        <begin position="100"/>
        <end position="122"/>
    </location>
</feature>
<feature type="domain" description="ABC transporter" evidence="16">
    <location>
        <begin position="1220"/>
        <end position="1450"/>
    </location>
</feature>
<evidence type="ECO:0000256" key="14">
    <source>
        <dbReference type="ARBA" id="ARBA00034018"/>
    </source>
</evidence>
<feature type="transmembrane region" description="Helical" evidence="15">
    <location>
        <begin position="528"/>
        <end position="554"/>
    </location>
</feature>
<dbReference type="SUPFAM" id="SSF90123">
    <property type="entry name" value="ABC transporter transmembrane region"/>
    <property type="match status" value="2"/>
</dbReference>
<keyword evidence="19" id="KW-1185">Reference proteome</keyword>
<feature type="transmembrane region" description="Helical" evidence="15">
    <location>
        <begin position="1126"/>
        <end position="1145"/>
    </location>
</feature>
<keyword evidence="5" id="KW-1003">Cell membrane</keyword>
<dbReference type="EC" id="7.6.2.2" evidence="3"/>
<dbReference type="Pfam" id="PF00005">
    <property type="entry name" value="ABC_tran"/>
    <property type="match status" value="2"/>
</dbReference>
<comment type="caution">
    <text evidence="18">The sequence shown here is derived from an EMBL/GenBank/DDBJ whole genome shotgun (WGS) entry which is preliminary data.</text>
</comment>
<feature type="transmembrane region" description="Helical" evidence="15">
    <location>
        <begin position="38"/>
        <end position="62"/>
    </location>
</feature>
<feature type="domain" description="ABC transmembrane type-1" evidence="17">
    <location>
        <begin position="309"/>
        <end position="591"/>
    </location>
</feature>
<dbReference type="GO" id="GO:0008559">
    <property type="term" value="F:ABC-type xenobiotic transporter activity"/>
    <property type="evidence" value="ECO:0007669"/>
    <property type="project" value="UniProtKB-EC"/>
</dbReference>
<dbReference type="InterPro" id="IPR003439">
    <property type="entry name" value="ABC_transporter-like_ATP-bd"/>
</dbReference>
<proteinExistence type="inferred from homology"/>
<dbReference type="PANTHER" id="PTHR24223:SF330">
    <property type="entry name" value="ATP-BINDING CASSETTE SUB-FAMILY C MEMBER 10"/>
    <property type="match status" value="1"/>
</dbReference>
<dbReference type="FunFam" id="3.40.50.300:FF:002145">
    <property type="entry name" value="ABC transporter (MsbA subfamily)"/>
    <property type="match status" value="1"/>
</dbReference>
<evidence type="ECO:0000313" key="19">
    <source>
        <dbReference type="Proteomes" id="UP001620626"/>
    </source>
</evidence>
<dbReference type="PROSITE" id="PS50929">
    <property type="entry name" value="ABC_TM1F"/>
    <property type="match status" value="2"/>
</dbReference>
<gene>
    <name evidence="18" type="ORF">niasHT_007767</name>
</gene>
<dbReference type="Pfam" id="PF00664">
    <property type="entry name" value="ABC_membrane"/>
    <property type="match status" value="3"/>
</dbReference>
<dbReference type="InterPro" id="IPR050173">
    <property type="entry name" value="ABC_transporter_C-like"/>
</dbReference>
<feature type="transmembrane region" description="Helical" evidence="15">
    <location>
        <begin position="975"/>
        <end position="1006"/>
    </location>
</feature>
<keyword evidence="4" id="KW-0813">Transport</keyword>
<evidence type="ECO:0000256" key="15">
    <source>
        <dbReference type="SAM" id="Phobius"/>
    </source>
</evidence>
<evidence type="ECO:0000256" key="7">
    <source>
        <dbReference type="ARBA" id="ARBA00022737"/>
    </source>
</evidence>
<keyword evidence="11 15" id="KW-1133">Transmembrane helix</keyword>
<dbReference type="PROSITE" id="PS00211">
    <property type="entry name" value="ABC_TRANSPORTER_1"/>
    <property type="match status" value="1"/>
</dbReference>
<dbReference type="Proteomes" id="UP001620626">
    <property type="component" value="Unassembled WGS sequence"/>
</dbReference>
<keyword evidence="13" id="KW-0325">Glycoprotein</keyword>
<feature type="transmembrane region" description="Helical" evidence="15">
    <location>
        <begin position="421"/>
        <end position="443"/>
    </location>
</feature>
<keyword evidence="7" id="KW-0677">Repeat</keyword>
<evidence type="ECO:0000256" key="1">
    <source>
        <dbReference type="ARBA" id="ARBA00004651"/>
    </source>
</evidence>
<evidence type="ECO:0000256" key="2">
    <source>
        <dbReference type="ARBA" id="ARBA00009726"/>
    </source>
</evidence>
<name>A0ABD2LKK6_9BILA</name>
<dbReference type="InterPro" id="IPR036640">
    <property type="entry name" value="ABC1_TM_sf"/>
</dbReference>
<dbReference type="FunFam" id="1.20.1560.10:FF:000037">
    <property type="entry name" value="ATP-binding cassette subfamily C member 10"/>
    <property type="match status" value="1"/>
</dbReference>
<comment type="catalytic activity">
    <reaction evidence="14">
        <text>ATP + H2O + xenobioticSide 1 = ADP + phosphate + xenobioticSide 2.</text>
        <dbReference type="EC" id="7.6.2.2"/>
    </reaction>
</comment>
<comment type="similarity">
    <text evidence="2">Belongs to the ABC transporter superfamily. ABCC family. Conjugate transporter (TC 3.A.1.208) subfamily.</text>
</comment>
<dbReference type="CDD" id="cd18598">
    <property type="entry name" value="ABC_6TM_MRP7_D1_like"/>
    <property type="match status" value="1"/>
</dbReference>
<evidence type="ECO:0000256" key="3">
    <source>
        <dbReference type="ARBA" id="ARBA00012191"/>
    </source>
</evidence>
<comment type="subcellular location">
    <subcellularLocation>
        <location evidence="1">Cell membrane</location>
        <topology evidence="1">Multi-pass membrane protein</topology>
    </subcellularLocation>
</comment>
<protein>
    <recommendedName>
        <fullName evidence="3">ABC-type xenobiotic transporter</fullName>
        <ecNumber evidence="3">7.6.2.2</ecNumber>
    </recommendedName>
</protein>
<dbReference type="EMBL" id="JBICBT010000363">
    <property type="protein sequence ID" value="KAL3115762.1"/>
    <property type="molecule type" value="Genomic_DNA"/>
</dbReference>
<evidence type="ECO:0000256" key="9">
    <source>
        <dbReference type="ARBA" id="ARBA00022840"/>
    </source>
</evidence>
<feature type="transmembrane region" description="Helical" evidence="15">
    <location>
        <begin position="134"/>
        <end position="156"/>
    </location>
</feature>
<keyword evidence="10" id="KW-1278">Translocase</keyword>
<feature type="transmembrane region" description="Helical" evidence="15">
    <location>
        <begin position="449"/>
        <end position="468"/>
    </location>
</feature>
<evidence type="ECO:0000256" key="10">
    <source>
        <dbReference type="ARBA" id="ARBA00022967"/>
    </source>
</evidence>
<evidence type="ECO:0000256" key="6">
    <source>
        <dbReference type="ARBA" id="ARBA00022692"/>
    </source>
</evidence>
<dbReference type="PANTHER" id="PTHR24223">
    <property type="entry name" value="ATP-BINDING CASSETTE SUB-FAMILY C"/>
    <property type="match status" value="1"/>
</dbReference>
<evidence type="ECO:0000256" key="4">
    <source>
        <dbReference type="ARBA" id="ARBA00022448"/>
    </source>
</evidence>
<dbReference type="SMART" id="SM00382">
    <property type="entry name" value="AAA"/>
    <property type="match status" value="2"/>
</dbReference>
<evidence type="ECO:0000256" key="8">
    <source>
        <dbReference type="ARBA" id="ARBA00022741"/>
    </source>
</evidence>
<feature type="transmembrane region" description="Helical" evidence="15">
    <location>
        <begin position="168"/>
        <end position="187"/>
    </location>
</feature>
<evidence type="ECO:0000259" key="17">
    <source>
        <dbReference type="PROSITE" id="PS50929"/>
    </source>
</evidence>
<accession>A0ABD2LKK6</accession>
<feature type="transmembrane region" description="Helical" evidence="15">
    <location>
        <begin position="1151"/>
        <end position="1171"/>
    </location>
</feature>
<dbReference type="GO" id="GO:0005886">
    <property type="term" value="C:plasma membrane"/>
    <property type="evidence" value="ECO:0007669"/>
    <property type="project" value="UniProtKB-SubCell"/>
</dbReference>
<feature type="transmembrane region" description="Helical" evidence="15">
    <location>
        <begin position="898"/>
        <end position="917"/>
    </location>
</feature>
<evidence type="ECO:0000256" key="5">
    <source>
        <dbReference type="ARBA" id="ARBA00022475"/>
    </source>
</evidence>
<evidence type="ECO:0000259" key="16">
    <source>
        <dbReference type="PROSITE" id="PS50893"/>
    </source>
</evidence>
<dbReference type="InterPro" id="IPR017871">
    <property type="entry name" value="ABC_transporter-like_CS"/>
</dbReference>
<feature type="transmembrane region" description="Helical" evidence="15">
    <location>
        <begin position="74"/>
        <end position="94"/>
    </location>
</feature>
<feature type="domain" description="ABC transmembrane type-1" evidence="17">
    <location>
        <begin position="908"/>
        <end position="1179"/>
    </location>
</feature>
<keyword evidence="6 15" id="KW-0812">Transmembrane</keyword>
<dbReference type="CDD" id="cd18605">
    <property type="entry name" value="ABC_6TM_MRP7_D2_like"/>
    <property type="match status" value="1"/>
</dbReference>
<dbReference type="InterPro" id="IPR011527">
    <property type="entry name" value="ABC1_TM_dom"/>
</dbReference>
<evidence type="ECO:0000256" key="12">
    <source>
        <dbReference type="ARBA" id="ARBA00023136"/>
    </source>
</evidence>
<dbReference type="Gene3D" id="3.40.50.300">
    <property type="entry name" value="P-loop containing nucleotide triphosphate hydrolases"/>
    <property type="match status" value="2"/>
</dbReference>
<feature type="transmembrane region" description="Helical" evidence="15">
    <location>
        <begin position="566"/>
        <end position="590"/>
    </location>
</feature>
<keyword evidence="9" id="KW-0067">ATP-binding</keyword>
<dbReference type="GO" id="GO:0005524">
    <property type="term" value="F:ATP binding"/>
    <property type="evidence" value="ECO:0007669"/>
    <property type="project" value="UniProtKB-KW"/>
</dbReference>
<evidence type="ECO:0000313" key="18">
    <source>
        <dbReference type="EMBL" id="KAL3115762.1"/>
    </source>
</evidence>
<dbReference type="InterPro" id="IPR027417">
    <property type="entry name" value="P-loop_NTPase"/>
</dbReference>
<reference evidence="18 19" key="1">
    <citation type="submission" date="2024-10" db="EMBL/GenBank/DDBJ databases">
        <authorList>
            <person name="Kim D."/>
        </authorList>
    </citation>
    <scope>NUCLEOTIDE SEQUENCE [LARGE SCALE GENOMIC DNA]</scope>
    <source>
        <strain evidence="18">BH-2024</strain>
    </source>
</reference>
<dbReference type="SUPFAM" id="SSF52540">
    <property type="entry name" value="P-loop containing nucleoside triphosphate hydrolases"/>
    <property type="match status" value="2"/>
</dbReference>
<sequence>MDSFRAFCRLQCYGSGDCNIEKRQQQFFLLPISPCGEFSLLLLLHFAFLCSVVVRFAVSLSSPAIDAFPPRRSSLLFAVLSAFVCAVALLQLIVSPFPSVLLIAYSLVAFIWAVNALFYFITFQQKSLSSVPSVLSLSLHALLCALFALLSLNRWLFLGPSVSSTLSILLLLSILFCSVCQFVLCLCRHSNSIPLSNSNVGYLPIGDASSEHRNGDASPIILLRSHEHSNWLSKLFFCWTNPLLRKGFQGHLSQVDDVFHLPPSLHLPRLQRDILGDSHGQSDHADQRLLSNEFSFAEALFRAYGRPFLLIGVVRFTGDAFRFASPILLHLLITSLQESSQSVNLGYVCAALMSVSLFVSSVCDFQFNYYIEMITLRAKSALLLAVYQKLLRIPAFQLTEKFSSGNLINLMSSDVDRVGGLMVAFHAFWSMPINFAIALYLLYREVGMAFLAGVLVSLLLIPLNKYIASKVGQFSNKMMQMKDARVKLLTELSRSMRTVKLNNWTAFFEAKIGHLRSRELANLKGMKYLDAVCVYLWASAPTVIMVLMLVTYSVVLGELLTAAKVFTTLSLISILIMPLNAFPWVLSAIINGMVSKRRFDAFFAIRCGDQRQNIVTHAEGGVLLGLDGNSFAWNETKNAVSNVHFNGKKGMLIGVIGPVGCGKTSLLMGLLGETIATEPYVRVNGEVFDEGFAFVGQDVWLREGTIRENVLCERPFDQKMFQLAVDSCALSFDIQGMPGKENYRISGDGITLSGGQKLRLALARAVYAEKRVFLLDDPFAALDRTVAEFVHKNCLLKLKEAGKLIILCTHHERFLSEADLVIRLNRRGEPDQIGSPDEVLTASSADAQSANGGTLNVIGKGDEEENAAPMDATEFVGVEEMAEEKEVGAVKIRVYVSYVRSIGVALSVFIILSLFAMQMSKIGSDIWLSRWASAVSPLPNGSEFAFPAADWSFPLFSCPIQKIVPSTNAQQETNFYLFVYIGIAALNTICTLIRAFLYAFGCILAAKRMHERILNRILNATLTWWDRTPCGRVTNRPFVLLLIVAYFFLQRYYRRTTVELRRIAALSLSPLYSHLAETVSGLVSIRAFRITHRFSSLMCHRLEGNVRALFSQLACYQWLAVRTQMLGVAIVSVVAFASVFDVHFFHLADPGLIGLSITYALSFTALFNGALNTFVETEKELVSVERICDYLANVPEEIDEKKAEGQPIGHILGRQINGQIRFVGVSLRYASDLPLAIRDVSFHVDAGRRVAIIGRTGSGKSTILQALLRAVPLESGKIFVDEVIDLDSVGLDSARSLFGFCSQHPFLFSGTLRENLCLRLANDSSSSVDDQSLLNCISSIGLGQWLDHFGGLSAEITEGGRNLSFGERQLISLLRLALSNPRIILIDEATAHMDENNHKLISQLIARMGCTVLAILHRTSGLTEFDWIIEMSNGQIARQGHPSEFFESEVAQ</sequence>
<feature type="domain" description="ABC transporter" evidence="16">
    <location>
        <begin position="624"/>
        <end position="852"/>
    </location>
</feature>
<dbReference type="Gene3D" id="1.20.1560.10">
    <property type="entry name" value="ABC transporter type 1, transmembrane domain"/>
    <property type="match status" value="3"/>
</dbReference>
<evidence type="ECO:0000256" key="11">
    <source>
        <dbReference type="ARBA" id="ARBA00022989"/>
    </source>
</evidence>
<keyword evidence="8" id="KW-0547">Nucleotide-binding</keyword>
<keyword evidence="12 15" id="KW-0472">Membrane</keyword>
<evidence type="ECO:0000256" key="13">
    <source>
        <dbReference type="ARBA" id="ARBA00023180"/>
    </source>
</evidence>
<dbReference type="InterPro" id="IPR003593">
    <property type="entry name" value="AAA+_ATPase"/>
</dbReference>
<dbReference type="PROSITE" id="PS50893">
    <property type="entry name" value="ABC_TRANSPORTER_2"/>
    <property type="match status" value="2"/>
</dbReference>
<organism evidence="18 19">
    <name type="scientific">Heterodera trifolii</name>
    <dbReference type="NCBI Taxonomy" id="157864"/>
    <lineage>
        <taxon>Eukaryota</taxon>
        <taxon>Metazoa</taxon>
        <taxon>Ecdysozoa</taxon>
        <taxon>Nematoda</taxon>
        <taxon>Chromadorea</taxon>
        <taxon>Rhabditida</taxon>
        <taxon>Tylenchina</taxon>
        <taxon>Tylenchomorpha</taxon>
        <taxon>Tylenchoidea</taxon>
        <taxon>Heteroderidae</taxon>
        <taxon>Heteroderinae</taxon>
        <taxon>Heterodera</taxon>
    </lineage>
</organism>